<feature type="transmembrane region" description="Helical" evidence="1">
    <location>
        <begin position="22"/>
        <end position="41"/>
    </location>
</feature>
<dbReference type="RefSeq" id="WP_079689611.1">
    <property type="nucleotide sequence ID" value="NZ_FUZU01000004.1"/>
</dbReference>
<proteinExistence type="predicted"/>
<feature type="transmembrane region" description="Helical" evidence="1">
    <location>
        <begin position="101"/>
        <end position="124"/>
    </location>
</feature>
<dbReference type="PANTHER" id="PTHR43044:SF1">
    <property type="entry name" value="QUINOL:CYTOCHROME C OXIDOREDUCTASE QUINONE-BINDING SUBUNIT 2"/>
    <property type="match status" value="1"/>
</dbReference>
<feature type="transmembrane region" description="Helical" evidence="1">
    <location>
        <begin position="390"/>
        <end position="412"/>
    </location>
</feature>
<feature type="transmembrane region" description="Helical" evidence="1">
    <location>
        <begin position="418"/>
        <end position="438"/>
    </location>
</feature>
<feature type="transmembrane region" description="Helical" evidence="1">
    <location>
        <begin position="359"/>
        <end position="378"/>
    </location>
</feature>
<dbReference type="EMBL" id="FUZU01000004">
    <property type="protein sequence ID" value="SKC86305.1"/>
    <property type="molecule type" value="Genomic_DNA"/>
</dbReference>
<evidence type="ECO:0000313" key="3">
    <source>
        <dbReference type="Proteomes" id="UP000190961"/>
    </source>
</evidence>
<feature type="transmembrane region" description="Helical" evidence="1">
    <location>
        <begin position="274"/>
        <end position="297"/>
    </location>
</feature>
<dbReference type="OrthoDB" id="140980at2"/>
<keyword evidence="1" id="KW-0812">Transmembrane</keyword>
<dbReference type="PANTHER" id="PTHR43044">
    <property type="match status" value="1"/>
</dbReference>
<dbReference type="STRING" id="688867.SAMN05660236_5113"/>
<keyword evidence="1" id="KW-1133">Transmembrane helix</keyword>
<sequence length="462" mass="52732">MAHHVEVVEEQYVFRSETRKKLFMLLALGVVFFILGLVFAMNDSGHHEAAHGGGHASVAEAQKLVASADQHGAASEGHGHVEAGGEHHEKPLWIRRLFTTLWMNNVFFTGFGIIGLFFVAIQYAAQAGWSVGVKRIALAMGTWIPLAGILMLITWFVTNHDIFHWTHSSLYDSKGADFDPIINKKAPFFFWPLAGGTFPLFYIGRMVLFFGLWYYFFLQIRKNMVAEDLEATNAYWYKNRVMATVFLIFFGVSSSIAAWDWVMSIDTHWFSTMFGWYVFASWWVTGLATITLIAAHLKSAGYLKIVNSNHLHDLGKFCFAFSIFWTYIWFGQFLLIYYANIPEETVYFIERMRTSPYSWIFYLNLILNFVLPFLLLMTRGSKRQLSTLKLVCPIIIVGHWFDFFNMVTPGVLKHEGGVGLLEIGVALIFAAVFLLVVLNSLSKIPLFGKNDPMLQESLHHHI</sequence>
<gene>
    <name evidence="2" type="ORF">SAMN05660236_5113</name>
</gene>
<feature type="transmembrane region" description="Helical" evidence="1">
    <location>
        <begin position="241"/>
        <end position="262"/>
    </location>
</feature>
<feature type="transmembrane region" description="Helical" evidence="1">
    <location>
        <begin position="317"/>
        <end position="339"/>
    </location>
</feature>
<evidence type="ECO:0000313" key="2">
    <source>
        <dbReference type="EMBL" id="SKC86305.1"/>
    </source>
</evidence>
<evidence type="ECO:0008006" key="4">
    <source>
        <dbReference type="Google" id="ProtNLM"/>
    </source>
</evidence>
<evidence type="ECO:0000256" key="1">
    <source>
        <dbReference type="SAM" id="Phobius"/>
    </source>
</evidence>
<feature type="transmembrane region" description="Helical" evidence="1">
    <location>
        <begin position="136"/>
        <end position="157"/>
    </location>
</feature>
<name>A0A1T5MDS9_9BACT</name>
<protein>
    <recommendedName>
        <fullName evidence="4">Quinol:cytochrome c oxidoreductase quinone-binding subunit 2</fullName>
    </recommendedName>
</protein>
<dbReference type="Proteomes" id="UP000190961">
    <property type="component" value="Unassembled WGS sequence"/>
</dbReference>
<accession>A0A1T5MDS9</accession>
<organism evidence="2 3">
    <name type="scientific">Ohtaekwangia koreensis</name>
    <dbReference type="NCBI Taxonomy" id="688867"/>
    <lineage>
        <taxon>Bacteria</taxon>
        <taxon>Pseudomonadati</taxon>
        <taxon>Bacteroidota</taxon>
        <taxon>Cytophagia</taxon>
        <taxon>Cytophagales</taxon>
        <taxon>Fulvivirgaceae</taxon>
        <taxon>Ohtaekwangia</taxon>
    </lineage>
</organism>
<keyword evidence="3" id="KW-1185">Reference proteome</keyword>
<dbReference type="AlphaFoldDB" id="A0A1T5MDS9"/>
<feature type="transmembrane region" description="Helical" evidence="1">
    <location>
        <begin position="200"/>
        <end position="220"/>
    </location>
</feature>
<reference evidence="2 3" key="1">
    <citation type="submission" date="2017-02" db="EMBL/GenBank/DDBJ databases">
        <authorList>
            <person name="Peterson S.W."/>
        </authorList>
    </citation>
    <scope>NUCLEOTIDE SEQUENCE [LARGE SCALE GENOMIC DNA]</scope>
    <source>
        <strain evidence="2 3">DSM 25262</strain>
    </source>
</reference>
<keyword evidence="1" id="KW-0472">Membrane</keyword>